<evidence type="ECO:0000313" key="5">
    <source>
        <dbReference type="EMBL" id="MBB6112609.1"/>
    </source>
</evidence>
<dbReference type="Pfam" id="PF08386">
    <property type="entry name" value="Abhydrolase_4"/>
    <property type="match status" value="1"/>
</dbReference>
<comment type="caution">
    <text evidence="5">The sequence shown here is derived from an EMBL/GenBank/DDBJ whole genome shotgun (WGS) entry which is preliminary data.</text>
</comment>
<accession>A0ABR6PS46</accession>
<keyword evidence="2" id="KW-0472">Membrane</keyword>
<feature type="transmembrane region" description="Helical" evidence="2">
    <location>
        <begin position="529"/>
        <end position="551"/>
    </location>
</feature>
<dbReference type="Gene3D" id="3.40.50.1820">
    <property type="entry name" value="alpha/beta hydrolase"/>
    <property type="match status" value="1"/>
</dbReference>
<feature type="domain" description="Peptidase S33 tripeptidyl aminopeptidase-like C-terminal" evidence="4">
    <location>
        <begin position="386"/>
        <end position="468"/>
    </location>
</feature>
<feature type="transmembrane region" description="Helical" evidence="2">
    <location>
        <begin position="599"/>
        <end position="621"/>
    </location>
</feature>
<sequence>MKYMKYRLFIIFLLSFVQLYAQETFVRSGNFSGIDMKGINAEWGHLTVPENWKNNNGNKVVLAVTILKSANKHAKDGIVFLAGGPGGNAVKSIKKWLNNPVHQSHDIILVDMRGSGFSTPQLCPDLGKSFMEVLGDDDTRQKDIKARVAVANGCKIDLLKRHIDINAYNSTSMAYDLHALKAALGYDKWGVYGVSYGTRIAFEYVKQFPEDVKELVMDSPVTPFAGLYDHNTSNFIRSLNILFKKCKEDKSIVHAYGDIEQLFYSTVDDLNKQPWTFNVSKKIQPSGKFTLNAQDFLLAVQQGIYERKFFEILPAVIKQFHDRNEGMVLQLIGSLKNHLNLDYGAYYCVLCHETLPVNSLESFKKDASSYKGFLAEGLPFYEGDYAVCESWGHDSSTIVDSAKINANFPTLILSGEFDPVIPPESGRTLGKILPNSTVIVCANQGHVPGFTKCGTELISAFLDNQKVDGNCYDKDPVKLAADLKISNGIAKMADVIRRPGLSLSPLVIGLLILLVGLIKVVVWRRPSLMYWLSGIAILLTFFVFSGFVYAINVTAASNLYILALGLPGQYSFLFILPYIISALTLFMLVLLCRKENSKYLFAWFVVFGLSIAIVYCFYWHLFY</sequence>
<name>A0ABR6PS46_9SPHI</name>
<dbReference type="EMBL" id="JACHCB010000020">
    <property type="protein sequence ID" value="MBB6112609.1"/>
    <property type="molecule type" value="Genomic_DNA"/>
</dbReference>
<feature type="transmembrane region" description="Helical" evidence="2">
    <location>
        <begin position="501"/>
        <end position="522"/>
    </location>
</feature>
<dbReference type="PANTHER" id="PTHR43722:SF1">
    <property type="entry name" value="PROLINE IMINOPEPTIDASE"/>
    <property type="match status" value="1"/>
</dbReference>
<evidence type="ECO:0000256" key="2">
    <source>
        <dbReference type="SAM" id="Phobius"/>
    </source>
</evidence>
<keyword evidence="2" id="KW-1133">Transmembrane helix</keyword>
<dbReference type="Proteomes" id="UP000541583">
    <property type="component" value="Unassembled WGS sequence"/>
</dbReference>
<dbReference type="InterPro" id="IPR000073">
    <property type="entry name" value="AB_hydrolase_1"/>
</dbReference>
<proteinExistence type="predicted"/>
<protein>
    <recommendedName>
        <fullName evidence="1">Proline iminopeptidase</fullName>
    </recommendedName>
</protein>
<evidence type="ECO:0000313" key="6">
    <source>
        <dbReference type="Proteomes" id="UP000541583"/>
    </source>
</evidence>
<keyword evidence="2" id="KW-0812">Transmembrane</keyword>
<dbReference type="InterPro" id="IPR029058">
    <property type="entry name" value="AB_hydrolase_fold"/>
</dbReference>
<reference evidence="5 6" key="1">
    <citation type="submission" date="2020-08" db="EMBL/GenBank/DDBJ databases">
        <title>Genomic Encyclopedia of Type Strains, Phase IV (KMG-V): Genome sequencing to study the core and pangenomes of soil and plant-associated prokaryotes.</title>
        <authorList>
            <person name="Whitman W."/>
        </authorList>
    </citation>
    <scope>NUCLEOTIDE SEQUENCE [LARGE SCALE GENOMIC DNA]</scope>
    <source>
        <strain evidence="5 6">ANJLi2</strain>
    </source>
</reference>
<feature type="domain" description="AB hydrolase-1" evidence="3">
    <location>
        <begin position="78"/>
        <end position="225"/>
    </location>
</feature>
<evidence type="ECO:0000256" key="1">
    <source>
        <dbReference type="ARBA" id="ARBA00021843"/>
    </source>
</evidence>
<organism evidence="5 6">
    <name type="scientific">Mucilaginibacter lappiensis</name>
    <dbReference type="NCBI Taxonomy" id="354630"/>
    <lineage>
        <taxon>Bacteria</taxon>
        <taxon>Pseudomonadati</taxon>
        <taxon>Bacteroidota</taxon>
        <taxon>Sphingobacteriia</taxon>
        <taxon>Sphingobacteriales</taxon>
        <taxon>Sphingobacteriaceae</taxon>
        <taxon>Mucilaginibacter</taxon>
    </lineage>
</organism>
<dbReference type="InterPro" id="IPR013595">
    <property type="entry name" value="Pept_S33_TAP-like_C"/>
</dbReference>
<feature type="transmembrane region" description="Helical" evidence="2">
    <location>
        <begin position="571"/>
        <end position="592"/>
    </location>
</feature>
<dbReference type="SUPFAM" id="SSF53474">
    <property type="entry name" value="alpha/beta-Hydrolases"/>
    <property type="match status" value="1"/>
</dbReference>
<evidence type="ECO:0000259" key="3">
    <source>
        <dbReference type="Pfam" id="PF00561"/>
    </source>
</evidence>
<dbReference type="PANTHER" id="PTHR43722">
    <property type="entry name" value="PROLINE IMINOPEPTIDASE"/>
    <property type="match status" value="1"/>
</dbReference>
<gene>
    <name evidence="5" type="ORF">HDF23_005386</name>
</gene>
<evidence type="ECO:0000259" key="4">
    <source>
        <dbReference type="Pfam" id="PF08386"/>
    </source>
</evidence>
<keyword evidence="6" id="KW-1185">Reference proteome</keyword>
<dbReference type="Pfam" id="PF00561">
    <property type="entry name" value="Abhydrolase_1"/>
    <property type="match status" value="1"/>
</dbReference>
<dbReference type="RefSeq" id="WP_076378227.1">
    <property type="nucleotide sequence ID" value="NZ_FTMG01000020.1"/>
</dbReference>
<dbReference type="InterPro" id="IPR005944">
    <property type="entry name" value="Pro_iminopeptidase"/>
</dbReference>